<dbReference type="InterPro" id="IPR011160">
    <property type="entry name" value="Sphingomy_PDE"/>
</dbReference>
<evidence type="ECO:0000256" key="3">
    <source>
        <dbReference type="ARBA" id="ARBA00022525"/>
    </source>
</evidence>
<dbReference type="InterPro" id="IPR041805">
    <property type="entry name" value="ASMase/PPN1_MPP"/>
</dbReference>
<dbReference type="SUPFAM" id="SSF56300">
    <property type="entry name" value="Metallo-dependent phosphatases"/>
    <property type="match status" value="1"/>
</dbReference>
<comment type="function">
    <text evidence="12">Converts sphingomyelin to ceramide.</text>
</comment>
<feature type="disulfide bond" evidence="14">
    <location>
        <begin position="75"/>
        <end position="138"/>
    </location>
</feature>
<keyword evidence="7 13" id="KW-0862">Zinc</keyword>
<dbReference type="GO" id="GO:0046513">
    <property type="term" value="P:ceramide biosynthetic process"/>
    <property type="evidence" value="ECO:0007669"/>
    <property type="project" value="TreeGrafter"/>
</dbReference>
<dbReference type="GO" id="GO:0005764">
    <property type="term" value="C:lysosome"/>
    <property type="evidence" value="ECO:0007669"/>
    <property type="project" value="TreeGrafter"/>
</dbReference>
<evidence type="ECO:0000256" key="1">
    <source>
        <dbReference type="ARBA" id="ARBA00004613"/>
    </source>
</evidence>
<comment type="similarity">
    <text evidence="2 12">Belongs to the acid sphingomyelinase family.</text>
</comment>
<comment type="catalytic activity">
    <reaction evidence="11">
        <text>a sphingomyelin + H2O = phosphocholine + an N-acylsphing-4-enine + H(+)</text>
        <dbReference type="Rhea" id="RHEA:19253"/>
        <dbReference type="ChEBI" id="CHEBI:15377"/>
        <dbReference type="ChEBI" id="CHEBI:15378"/>
        <dbReference type="ChEBI" id="CHEBI:17636"/>
        <dbReference type="ChEBI" id="CHEBI:52639"/>
        <dbReference type="ChEBI" id="CHEBI:295975"/>
        <dbReference type="EC" id="3.1.4.12"/>
    </reaction>
    <physiologicalReaction direction="left-to-right" evidence="11">
        <dbReference type="Rhea" id="RHEA:19254"/>
    </physiologicalReaction>
</comment>
<evidence type="ECO:0000256" key="9">
    <source>
        <dbReference type="ARBA" id="ARBA00023180"/>
    </source>
</evidence>
<dbReference type="Proteomes" id="UP001208570">
    <property type="component" value="Unassembled WGS sequence"/>
</dbReference>
<dbReference type="GO" id="GO:0061750">
    <property type="term" value="F:acid sphingomyelin phosphodiesterase activity"/>
    <property type="evidence" value="ECO:0007669"/>
    <property type="project" value="TreeGrafter"/>
</dbReference>
<feature type="binding site" evidence="13">
    <location>
        <position position="407"/>
    </location>
    <ligand>
        <name>Zn(2+)</name>
        <dbReference type="ChEBI" id="CHEBI:29105"/>
        <label>2</label>
    </ligand>
</feature>
<sequence>MKRLSQLKKTVILSNMNFNMLCIVTAFVLIIGCTNAIPFGINNSTVQKIESDIITSTGSNNIYKSSSKNFKCHVCMIVTWILQQTLHLREPQFASEVDKVCKVLHIEAADICDGIVKVFKNEVLTVIDGMFLDPDEVCSFLLGPSCGQFYDPFNMWNISLPNRPRYNNKQETKHNRKGSTLRVLHLADVHIDSKYKVNSRMNCDRPLCCRNASGPNTRISARAGYWGSYGQCDLPIHTLEHLFKSLNQSDKFDYILWTGDLISHDDWDQTREEQLHLIDYLADLFISYFPNTPVYWSLGNHESVPVNSFPPAYITGEESMSWLYPHLAKVWSHWLPNTTSYDIRRGGFYTVKLQPGYRLVSLNMNYCNTQNWWMLINTTDPTGELEWLVSVLYEAETTNDKVHIIGHIAPGSGDCMKAWSWNYYKIINRFSSTITGQFFGHSHTDSFEIFYDISHLRKPLSVAYVAPSVTTFIGMNPAYRVYTVDGFHKGSSWSVLDHETYIMNLTEANDFGRPTWSTEYSAKAAYNLKDLTPKSWHQLTEEFLHNEEKIEKYYRYFYKSSPRHKQCDKQCIRNLVCDMRSGRSHDNMFCQDFGVQEIDYRQWLIKNKMC</sequence>
<feature type="disulfide bond" evidence="14">
    <location>
        <begin position="72"/>
        <end position="146"/>
    </location>
</feature>
<feature type="binding site" evidence="13">
    <location>
        <position position="260"/>
    </location>
    <ligand>
        <name>Zn(2+)</name>
        <dbReference type="ChEBI" id="CHEBI:29105"/>
        <label>2</label>
    </ligand>
</feature>
<feature type="binding site" evidence="13">
    <location>
        <position position="188"/>
    </location>
    <ligand>
        <name>Zn(2+)</name>
        <dbReference type="ChEBI" id="CHEBI:29105"/>
        <label>1</label>
    </ligand>
</feature>
<dbReference type="InterPro" id="IPR008139">
    <property type="entry name" value="SaposinB_dom"/>
</dbReference>
<dbReference type="GO" id="GO:0016798">
    <property type="term" value="F:hydrolase activity, acting on glycosyl bonds"/>
    <property type="evidence" value="ECO:0007669"/>
    <property type="project" value="UniProtKB-KW"/>
</dbReference>
<gene>
    <name evidence="16" type="ORF">LSH36_288g03003</name>
</gene>
<keyword evidence="17" id="KW-1185">Reference proteome</keyword>
<dbReference type="EMBL" id="JAODUP010000288">
    <property type="protein sequence ID" value="KAK2153724.1"/>
    <property type="molecule type" value="Genomic_DNA"/>
</dbReference>
<feature type="binding site" evidence="13">
    <location>
        <position position="300"/>
    </location>
    <ligand>
        <name>Zn(2+)</name>
        <dbReference type="ChEBI" id="CHEBI:29105"/>
        <label>2</label>
    </ligand>
</feature>
<feature type="binding site" evidence="13">
    <location>
        <position position="190"/>
    </location>
    <ligand>
        <name>Zn(2+)</name>
        <dbReference type="ChEBI" id="CHEBI:29105"/>
        <label>1</label>
    </ligand>
</feature>
<feature type="binding site" evidence="13">
    <location>
        <position position="260"/>
    </location>
    <ligand>
        <name>Zn(2+)</name>
        <dbReference type="ChEBI" id="CHEBI:29105"/>
        <label>1</label>
    </ligand>
</feature>
<dbReference type="PROSITE" id="PS50015">
    <property type="entry name" value="SAP_B"/>
    <property type="match status" value="1"/>
</dbReference>
<evidence type="ECO:0000259" key="15">
    <source>
        <dbReference type="PROSITE" id="PS50015"/>
    </source>
</evidence>
<evidence type="ECO:0000256" key="10">
    <source>
        <dbReference type="ARBA" id="ARBA00023295"/>
    </source>
</evidence>
<keyword evidence="6 12" id="KW-0378">Hydrolase</keyword>
<dbReference type="GO" id="GO:0016020">
    <property type="term" value="C:membrane"/>
    <property type="evidence" value="ECO:0007669"/>
    <property type="project" value="GOC"/>
</dbReference>
<reference evidence="16" key="1">
    <citation type="journal article" date="2023" name="Mol. Biol. Evol.">
        <title>Third-Generation Sequencing Reveals the Adaptive Role of the Epigenome in Three Deep-Sea Polychaetes.</title>
        <authorList>
            <person name="Perez M."/>
            <person name="Aroh O."/>
            <person name="Sun Y."/>
            <person name="Lan Y."/>
            <person name="Juniper S.K."/>
            <person name="Young C.R."/>
            <person name="Angers B."/>
            <person name="Qian P.Y."/>
        </authorList>
    </citation>
    <scope>NUCLEOTIDE SEQUENCE</scope>
    <source>
        <strain evidence="16">P08H-3</strain>
    </source>
</reference>
<dbReference type="FunFam" id="3.60.21.10:FF:000077">
    <property type="entry name" value="Sphingomyelin phosphodiesterase"/>
    <property type="match status" value="1"/>
</dbReference>
<dbReference type="PANTHER" id="PTHR10340:SF34">
    <property type="entry name" value="SPHINGOMYELIN PHOSPHODIESTERASE"/>
    <property type="match status" value="1"/>
</dbReference>
<dbReference type="AlphaFoldDB" id="A0AAD9JIC5"/>
<evidence type="ECO:0000256" key="5">
    <source>
        <dbReference type="ARBA" id="ARBA00022729"/>
    </source>
</evidence>
<comment type="subcellular location">
    <subcellularLocation>
        <location evidence="1">Secreted</location>
    </subcellularLocation>
</comment>
<evidence type="ECO:0000256" key="14">
    <source>
        <dbReference type="PIRSR" id="PIRSR000948-2"/>
    </source>
</evidence>
<dbReference type="SUPFAM" id="SSF47862">
    <property type="entry name" value="Saposin"/>
    <property type="match status" value="1"/>
</dbReference>
<dbReference type="PANTHER" id="PTHR10340">
    <property type="entry name" value="SPHINGOMYELIN PHOSPHODIESTERASE"/>
    <property type="match status" value="1"/>
</dbReference>
<evidence type="ECO:0000256" key="8">
    <source>
        <dbReference type="ARBA" id="ARBA00023157"/>
    </source>
</evidence>
<keyword evidence="8 14" id="KW-1015">Disulfide bond</keyword>
<evidence type="ECO:0000256" key="7">
    <source>
        <dbReference type="ARBA" id="ARBA00022833"/>
    </source>
</evidence>
<evidence type="ECO:0000256" key="4">
    <source>
        <dbReference type="ARBA" id="ARBA00022723"/>
    </source>
</evidence>
<dbReference type="CDD" id="cd00842">
    <property type="entry name" value="MPP_ASMase"/>
    <property type="match status" value="1"/>
</dbReference>
<dbReference type="SMART" id="SM00741">
    <property type="entry name" value="SapB"/>
    <property type="match status" value="1"/>
</dbReference>
<dbReference type="Gene3D" id="3.60.21.10">
    <property type="match status" value="1"/>
</dbReference>
<dbReference type="InterPro" id="IPR004843">
    <property type="entry name" value="Calcineurin-like_PHP"/>
</dbReference>
<accession>A0AAD9JIC5</accession>
<protein>
    <recommendedName>
        <fullName evidence="12">Sphingomyelin phosphodiesterase</fullName>
    </recommendedName>
</protein>
<keyword evidence="9" id="KW-0325">Glycoprotein</keyword>
<proteinExistence type="inferred from homology"/>
<evidence type="ECO:0000313" key="16">
    <source>
        <dbReference type="EMBL" id="KAK2153724.1"/>
    </source>
</evidence>
<evidence type="ECO:0000256" key="11">
    <source>
        <dbReference type="ARBA" id="ARBA00047268"/>
    </source>
</evidence>
<keyword evidence="4 13" id="KW-0479">Metal-binding</keyword>
<evidence type="ECO:0000256" key="2">
    <source>
        <dbReference type="ARBA" id="ARBA00008234"/>
    </source>
</evidence>
<feature type="disulfide bond" evidence="14">
    <location>
        <begin position="203"/>
        <end position="208"/>
    </location>
</feature>
<dbReference type="Pfam" id="PF00149">
    <property type="entry name" value="Metallophos"/>
    <property type="match status" value="1"/>
</dbReference>
<feature type="binding site" evidence="13">
    <location>
        <position position="441"/>
    </location>
    <ligand>
        <name>Zn(2+)</name>
        <dbReference type="ChEBI" id="CHEBI:29105"/>
        <label>2</label>
    </ligand>
</feature>
<dbReference type="GO" id="GO:0046872">
    <property type="term" value="F:metal ion binding"/>
    <property type="evidence" value="ECO:0007669"/>
    <property type="project" value="UniProtKB-KW"/>
</dbReference>
<feature type="disulfide bond" evidence="14">
    <location>
        <begin position="567"/>
        <end position="571"/>
    </location>
</feature>
<dbReference type="InterPro" id="IPR045473">
    <property type="entry name" value="ASM_C"/>
</dbReference>
<feature type="disulfide bond" evidence="14">
    <location>
        <begin position="209"/>
        <end position="232"/>
    </location>
</feature>
<dbReference type="PIRSF" id="PIRSF000948">
    <property type="entry name" value="Sphingomy_PDE"/>
    <property type="match status" value="1"/>
</dbReference>
<dbReference type="PROSITE" id="PS51257">
    <property type="entry name" value="PROKAR_LIPOPROTEIN"/>
    <property type="match status" value="1"/>
</dbReference>
<dbReference type="Gene3D" id="1.10.225.10">
    <property type="entry name" value="Saposin-like"/>
    <property type="match status" value="1"/>
</dbReference>
<evidence type="ECO:0000256" key="13">
    <source>
        <dbReference type="PIRSR" id="PIRSR000948-1"/>
    </source>
</evidence>
<keyword evidence="10 12" id="KW-0326">Glycosidase</keyword>
<comment type="caution">
    <text evidence="16">The sequence shown here is derived from an EMBL/GenBank/DDBJ whole genome shotgun (WGS) entry which is preliminary data.</text>
</comment>
<dbReference type="Pfam" id="PF19272">
    <property type="entry name" value="ASMase_C"/>
    <property type="match status" value="1"/>
</dbReference>
<feature type="binding site" evidence="13">
    <location>
        <position position="443"/>
    </location>
    <ligand>
        <name>Zn(2+)</name>
        <dbReference type="ChEBI" id="CHEBI:29105"/>
        <label>1</label>
    </ligand>
</feature>
<keyword evidence="5" id="KW-0732">Signal</keyword>
<keyword evidence="3" id="KW-0964">Secreted</keyword>
<feature type="disulfide bond" evidence="14">
    <location>
        <begin position="101"/>
        <end position="112"/>
    </location>
</feature>
<feature type="disulfide bond" evidence="14">
    <location>
        <begin position="367"/>
        <end position="415"/>
    </location>
</feature>
<feature type="domain" description="Saposin B-type" evidence="15">
    <location>
        <begin position="68"/>
        <end position="150"/>
    </location>
</feature>
<evidence type="ECO:0000313" key="17">
    <source>
        <dbReference type="Proteomes" id="UP001208570"/>
    </source>
</evidence>
<evidence type="ECO:0000256" key="12">
    <source>
        <dbReference type="PIRNR" id="PIRNR000948"/>
    </source>
</evidence>
<organism evidence="16 17">
    <name type="scientific">Paralvinella palmiformis</name>
    <dbReference type="NCBI Taxonomy" id="53620"/>
    <lineage>
        <taxon>Eukaryota</taxon>
        <taxon>Metazoa</taxon>
        <taxon>Spiralia</taxon>
        <taxon>Lophotrochozoa</taxon>
        <taxon>Annelida</taxon>
        <taxon>Polychaeta</taxon>
        <taxon>Sedentaria</taxon>
        <taxon>Canalipalpata</taxon>
        <taxon>Terebellida</taxon>
        <taxon>Terebelliformia</taxon>
        <taxon>Alvinellidae</taxon>
        <taxon>Paralvinella</taxon>
    </lineage>
</organism>
<dbReference type="InterPro" id="IPR029052">
    <property type="entry name" value="Metallo-depent_PP-like"/>
</dbReference>
<dbReference type="GO" id="GO:0005615">
    <property type="term" value="C:extracellular space"/>
    <property type="evidence" value="ECO:0007669"/>
    <property type="project" value="TreeGrafter"/>
</dbReference>
<comment type="cofactor">
    <cofactor evidence="13">
        <name>Zn(2+)</name>
        <dbReference type="ChEBI" id="CHEBI:29105"/>
    </cofactor>
    <text evidence="13">Binds 2 Zn(2+) ions per subunit.</text>
</comment>
<evidence type="ECO:0000256" key="6">
    <source>
        <dbReference type="ARBA" id="ARBA00022801"/>
    </source>
</evidence>
<name>A0AAD9JIC5_9ANNE</name>
<dbReference type="GO" id="GO:0006685">
    <property type="term" value="P:sphingomyelin catabolic process"/>
    <property type="evidence" value="ECO:0007669"/>
    <property type="project" value="UniProtKB-UniRule"/>
</dbReference>
<dbReference type="InterPro" id="IPR011001">
    <property type="entry name" value="Saposin-like"/>
</dbReference>